<comment type="function">
    <text evidence="2">Antitoxin component of a type II toxin-antitoxin (TA) system.</text>
</comment>
<dbReference type="Pfam" id="PF02604">
    <property type="entry name" value="PhdYeFM_antitox"/>
    <property type="match status" value="1"/>
</dbReference>
<reference evidence="3" key="2">
    <citation type="submission" date="2014-07" db="EMBL/GenBank/DDBJ databases">
        <title>Initial genome analysis of the psychrotolerant acidophile Acidithiobacillus ferrivorans CF27: insights into iron and sulfur oxidation pathways and into biofilm formation.</title>
        <authorList>
            <person name="Talla E."/>
            <person name="Hedrich S."/>
            <person name="Mangenot S."/>
            <person name="Ji B."/>
            <person name="Johnson D.B."/>
            <person name="Barbe V."/>
            <person name="Bonnefoy V."/>
        </authorList>
    </citation>
    <scope>NUCLEOTIDE SEQUENCE [LARGE SCALE GENOMIC DNA]</scope>
    <source>
        <strain evidence="3">CF27</strain>
    </source>
</reference>
<evidence type="ECO:0000313" key="5">
    <source>
        <dbReference type="EMBL" id="SMH67589.1"/>
    </source>
</evidence>
<reference evidence="4 7" key="3">
    <citation type="submission" date="2017-03" db="EMBL/GenBank/DDBJ databases">
        <title>Lifting the veil on microbial sulfur biogeochemistry in mining wastewaters.</title>
        <authorList>
            <person name="Kantor R.S."/>
            <person name="Colenbrander Nelson T."/>
            <person name="Marshall S."/>
            <person name="Bennett D."/>
            <person name="Apte S."/>
            <person name="Camacho D."/>
            <person name="Thomas B.C."/>
            <person name="Warren L.A."/>
            <person name="Banfield J.F."/>
        </authorList>
    </citation>
    <scope>NUCLEOTIDE SEQUENCE [LARGE SCALE GENOMIC DNA]</scope>
    <source>
        <strain evidence="4">21-59-9</strain>
    </source>
</reference>
<dbReference type="RefSeq" id="WP_035194155.1">
    <property type="nucleotide sequence ID" value="NZ_CCCS020000049.1"/>
</dbReference>
<gene>
    <name evidence="5" type="ORF">AFERRI_50791</name>
    <name evidence="3" type="ORF">AFERRI_530123</name>
    <name evidence="4" type="ORF">B7Z70_00140</name>
</gene>
<evidence type="ECO:0000313" key="3">
    <source>
        <dbReference type="EMBL" id="CDQ11228.1"/>
    </source>
</evidence>
<sequence length="80" mass="8808">MSEIGAYEAKTHLSEILERVRKGECFTITKHGQAVAELRPPVGQGLEERQAAVARMKAFQASHDLGGVSLRELIDAGRKY</sequence>
<evidence type="ECO:0000313" key="4">
    <source>
        <dbReference type="EMBL" id="OYV82935.1"/>
    </source>
</evidence>
<evidence type="ECO:0000313" key="6">
    <source>
        <dbReference type="Proteomes" id="UP000193925"/>
    </source>
</evidence>
<dbReference type="Gene3D" id="3.40.1620.10">
    <property type="entry name" value="YefM-like domain"/>
    <property type="match status" value="1"/>
</dbReference>
<dbReference type="EMBL" id="NCBC01000002">
    <property type="protein sequence ID" value="OYV82935.1"/>
    <property type="molecule type" value="Genomic_DNA"/>
</dbReference>
<comment type="similarity">
    <text evidence="1 2">Belongs to the phD/YefM antitoxin family.</text>
</comment>
<name>A0A060UWU6_9PROT</name>
<organism evidence="3">
    <name type="scientific">Acidithiobacillus ferrivorans</name>
    <dbReference type="NCBI Taxonomy" id="160808"/>
    <lineage>
        <taxon>Bacteria</taxon>
        <taxon>Pseudomonadati</taxon>
        <taxon>Pseudomonadota</taxon>
        <taxon>Acidithiobacillia</taxon>
        <taxon>Acidithiobacillales</taxon>
        <taxon>Acidithiobacillaceae</taxon>
        <taxon>Acidithiobacillus</taxon>
    </lineage>
</organism>
<proteinExistence type="inferred from homology"/>
<dbReference type="NCBIfam" id="TIGR01552">
    <property type="entry name" value="phd_fam"/>
    <property type="match status" value="1"/>
</dbReference>
<evidence type="ECO:0000313" key="7">
    <source>
        <dbReference type="Proteomes" id="UP000216779"/>
    </source>
</evidence>
<dbReference type="EMBL" id="LT841305">
    <property type="protein sequence ID" value="SMH67589.1"/>
    <property type="molecule type" value="Genomic_DNA"/>
</dbReference>
<protein>
    <recommendedName>
        <fullName evidence="2">Antitoxin</fullName>
    </recommendedName>
</protein>
<dbReference type="EMBL" id="CCCS020000049">
    <property type="protein sequence ID" value="CDQ11228.1"/>
    <property type="molecule type" value="Genomic_DNA"/>
</dbReference>
<reference evidence="5 6" key="4">
    <citation type="submission" date="2017-03" db="EMBL/GenBank/DDBJ databases">
        <authorList>
            <person name="Regsiter A."/>
            <person name="William W."/>
        </authorList>
    </citation>
    <scope>NUCLEOTIDE SEQUENCE [LARGE SCALE GENOMIC DNA]</scope>
    <source>
        <strain evidence="5">PRJEB5721</strain>
    </source>
</reference>
<reference evidence="3" key="1">
    <citation type="submission" date="2014-03" db="EMBL/GenBank/DDBJ databases">
        <authorList>
            <person name="Genoscope - CEA"/>
        </authorList>
    </citation>
    <scope>NUCLEOTIDE SEQUENCE [LARGE SCALE GENOMIC DNA]</scope>
    <source>
        <strain evidence="3">CF27</strain>
    </source>
</reference>
<dbReference type="SUPFAM" id="SSF143120">
    <property type="entry name" value="YefM-like"/>
    <property type="match status" value="1"/>
</dbReference>
<dbReference type="InterPro" id="IPR036165">
    <property type="entry name" value="YefM-like_sf"/>
</dbReference>
<dbReference type="AlphaFoldDB" id="A0A060UWU6"/>
<keyword evidence="6" id="KW-1185">Reference proteome</keyword>
<accession>A0A060UWU6</accession>
<dbReference type="Proteomes" id="UP000216779">
    <property type="component" value="Unassembled WGS sequence"/>
</dbReference>
<dbReference type="InterPro" id="IPR006442">
    <property type="entry name" value="Antitoxin_Phd/YefM"/>
</dbReference>
<evidence type="ECO:0000256" key="1">
    <source>
        <dbReference type="ARBA" id="ARBA00009981"/>
    </source>
</evidence>
<dbReference type="Proteomes" id="UP000193925">
    <property type="component" value="Chromosome AFERRI"/>
</dbReference>
<evidence type="ECO:0000256" key="2">
    <source>
        <dbReference type="RuleBase" id="RU362080"/>
    </source>
</evidence>